<dbReference type="AlphaFoldDB" id="A0A229NWW9"/>
<feature type="domain" description="GFO/IDH/MocA-like oxidoreductase" evidence="2">
    <location>
        <begin position="130"/>
        <end position="288"/>
    </location>
</feature>
<dbReference type="InterPro" id="IPR000683">
    <property type="entry name" value="Gfo/Idh/MocA-like_OxRdtase_N"/>
</dbReference>
<evidence type="ECO:0000313" key="3">
    <source>
        <dbReference type="EMBL" id="OXM14400.1"/>
    </source>
</evidence>
<dbReference type="SUPFAM" id="SSF55347">
    <property type="entry name" value="Glyceraldehyde-3-phosphate dehydrogenase-like, C-terminal domain"/>
    <property type="match status" value="1"/>
</dbReference>
<gene>
    <name evidence="3" type="ORF">CGZ75_15765</name>
</gene>
<comment type="caution">
    <text evidence="3">The sequence shown here is derived from an EMBL/GenBank/DDBJ whole genome shotgun (WGS) entry which is preliminary data.</text>
</comment>
<organism evidence="3 4">
    <name type="scientific">Paenibacillus herberti</name>
    <dbReference type="NCBI Taxonomy" id="1619309"/>
    <lineage>
        <taxon>Bacteria</taxon>
        <taxon>Bacillati</taxon>
        <taxon>Bacillota</taxon>
        <taxon>Bacilli</taxon>
        <taxon>Bacillales</taxon>
        <taxon>Paenibacillaceae</taxon>
        <taxon>Paenibacillus</taxon>
    </lineage>
</organism>
<name>A0A229NWW9_9BACL</name>
<dbReference type="Gene3D" id="3.40.50.720">
    <property type="entry name" value="NAD(P)-binding Rossmann-like Domain"/>
    <property type="match status" value="1"/>
</dbReference>
<keyword evidence="4" id="KW-1185">Reference proteome</keyword>
<dbReference type="RefSeq" id="WP_089525224.1">
    <property type="nucleotide sequence ID" value="NZ_NMUQ01000002.1"/>
</dbReference>
<dbReference type="InterPro" id="IPR051450">
    <property type="entry name" value="Gfo/Idh/MocA_Oxidoreductases"/>
</dbReference>
<accession>A0A229NWW9</accession>
<dbReference type="Gene3D" id="3.30.360.10">
    <property type="entry name" value="Dihydrodipicolinate Reductase, domain 2"/>
    <property type="match status" value="1"/>
</dbReference>
<reference evidence="3 4" key="1">
    <citation type="submission" date="2017-07" db="EMBL/GenBank/DDBJ databases">
        <title>Paenibacillus herberti R33 genome sequencing and assembly.</title>
        <authorList>
            <person name="Su W."/>
        </authorList>
    </citation>
    <scope>NUCLEOTIDE SEQUENCE [LARGE SCALE GENOMIC DNA]</scope>
    <source>
        <strain evidence="3 4">R33</strain>
    </source>
</reference>
<feature type="domain" description="Gfo/Idh/MocA-like oxidoreductase N-terminal" evidence="1">
    <location>
        <begin position="2"/>
        <end position="121"/>
    </location>
</feature>
<evidence type="ECO:0000313" key="4">
    <source>
        <dbReference type="Proteomes" id="UP000215145"/>
    </source>
</evidence>
<proteinExistence type="predicted"/>
<dbReference type="InterPro" id="IPR055170">
    <property type="entry name" value="GFO_IDH_MocA-like_dom"/>
</dbReference>
<evidence type="ECO:0000259" key="2">
    <source>
        <dbReference type="Pfam" id="PF22725"/>
    </source>
</evidence>
<protein>
    <submittedName>
        <fullName evidence="3">Oxidoreductase</fullName>
    </submittedName>
</protein>
<dbReference type="SUPFAM" id="SSF51735">
    <property type="entry name" value="NAD(P)-binding Rossmann-fold domains"/>
    <property type="match status" value="1"/>
</dbReference>
<dbReference type="InterPro" id="IPR036291">
    <property type="entry name" value="NAD(P)-bd_dom_sf"/>
</dbReference>
<dbReference type="EMBL" id="NMUQ01000002">
    <property type="protein sequence ID" value="OXM14400.1"/>
    <property type="molecule type" value="Genomic_DNA"/>
</dbReference>
<dbReference type="PANTHER" id="PTHR43377">
    <property type="entry name" value="BILIVERDIN REDUCTASE A"/>
    <property type="match status" value="1"/>
</dbReference>
<dbReference type="OrthoDB" id="9815825at2"/>
<dbReference type="PANTHER" id="PTHR43377:SF2">
    <property type="entry name" value="BINDING ROSSMANN FOLD OXIDOREDUCTASE, PUTATIVE (AFU_ORTHOLOGUE AFUA_4G00560)-RELATED"/>
    <property type="match status" value="1"/>
</dbReference>
<dbReference type="Proteomes" id="UP000215145">
    <property type="component" value="Unassembled WGS sequence"/>
</dbReference>
<dbReference type="Pfam" id="PF22725">
    <property type="entry name" value="GFO_IDH_MocA_C3"/>
    <property type="match status" value="1"/>
</dbReference>
<dbReference type="Pfam" id="PF01408">
    <property type="entry name" value="GFO_IDH_MocA"/>
    <property type="match status" value="1"/>
</dbReference>
<evidence type="ECO:0000259" key="1">
    <source>
        <dbReference type="Pfam" id="PF01408"/>
    </source>
</evidence>
<dbReference type="GO" id="GO:0000166">
    <property type="term" value="F:nucleotide binding"/>
    <property type="evidence" value="ECO:0007669"/>
    <property type="project" value="InterPro"/>
</dbReference>
<sequence>MKLGVIGYGNRIQHMISEVIAVDPSSEVVAIVDPQSSLIQAQQQERLVNTSYYETPEEMLASTAFDGILIGTRCNLHTEMALKVLPTRIPLFLEKPVSTTMEDLRRLKAGADETKAPVIVSFPLRVSPIVQLVKEIVDSGKIGTIEHVQAINNVSYGAVYYHSWYRDEQITGGLFLQKATHDFDYINHVLGLNPVSVCAMKSKQIFKGDKPAGLRCVDCAENKICPESAYHDETAKCVFGTDTGNEDSGSALLYYDSGMHVSYSQNFFARRGAAARGARFLGFKGTIEFDFYTDTVKVYMHHTDRVETYKVGGVENHSGGDRVLAAGFVNMMHGTSPSSSPLEDGLISALQCIKARESAETRTFQNIDWN</sequence>